<name>A0A381NMN8_9ZZZZ</name>
<dbReference type="EMBL" id="UINC01000465">
    <property type="protein sequence ID" value="SUZ55851.1"/>
    <property type="molecule type" value="Genomic_DNA"/>
</dbReference>
<organism evidence="1">
    <name type="scientific">marine metagenome</name>
    <dbReference type="NCBI Taxonomy" id="408172"/>
    <lineage>
        <taxon>unclassified sequences</taxon>
        <taxon>metagenomes</taxon>
        <taxon>ecological metagenomes</taxon>
    </lineage>
</organism>
<evidence type="ECO:0008006" key="2">
    <source>
        <dbReference type="Google" id="ProtNLM"/>
    </source>
</evidence>
<dbReference type="InterPro" id="IPR021530">
    <property type="entry name" value="AllH-like"/>
</dbReference>
<reference evidence="1" key="1">
    <citation type="submission" date="2018-05" db="EMBL/GenBank/DDBJ databases">
        <authorList>
            <person name="Lanie J.A."/>
            <person name="Ng W.-L."/>
            <person name="Kazmierczak K.M."/>
            <person name="Andrzejewski T.M."/>
            <person name="Davidsen T.M."/>
            <person name="Wayne K.J."/>
            <person name="Tettelin H."/>
            <person name="Glass J.I."/>
            <person name="Rusch D."/>
            <person name="Podicherti R."/>
            <person name="Tsui H.-C.T."/>
            <person name="Winkler M.E."/>
        </authorList>
    </citation>
    <scope>NUCLEOTIDE SEQUENCE</scope>
</reference>
<accession>A0A381NMN8</accession>
<evidence type="ECO:0000313" key="1">
    <source>
        <dbReference type="EMBL" id="SUZ55851.1"/>
    </source>
</evidence>
<sequence length="288" mass="32047">MENSVNVIPILKARYIGKPLLHSLTKNSFTGSVVGIYQDFCNILGNDGRMITIAISPMGKSPFSVLIEWQDSFMSIVAKMNVQADQYGIKVGDVIFINLGNAETWVPKMPQFPRTFRLKAPSAELLFDYTHWLEPTFYNSSNKYVRDKLMSGAKELQHALVNRHPIKRAVTYLAGLGSGLTPSGDDYLLGVMASLWLTKNTHFLDEIAWLSSQKTTSLSAAYLMAASKGDFAECWHDLAQAVLYQDPKALRDSISEFIQIGASSGRDALVGFSRHILESRFSLNVVQN</sequence>
<proteinExistence type="predicted"/>
<gene>
    <name evidence="1" type="ORF">METZ01_LOCUS8705</name>
</gene>
<dbReference type="Pfam" id="PF11392">
    <property type="entry name" value="AllH"/>
    <property type="match status" value="1"/>
</dbReference>
<protein>
    <recommendedName>
        <fullName evidence="2">DUF2877 domain-containing protein</fullName>
    </recommendedName>
</protein>
<dbReference type="AlphaFoldDB" id="A0A381NMN8"/>